<accession>A0ABD0X3B7</accession>
<dbReference type="PROSITE" id="PS50215">
    <property type="entry name" value="ADAM_MEPRO"/>
    <property type="match status" value="1"/>
</dbReference>
<dbReference type="InterPro" id="IPR041645">
    <property type="entry name" value="ADAMTS_CR_2"/>
</dbReference>
<keyword evidence="6 15" id="KW-0479">Metal-binding</keyword>
<feature type="disulfide bond" evidence="16">
    <location>
        <begin position="477"/>
        <end position="515"/>
    </location>
</feature>
<dbReference type="Pfam" id="PF01562">
    <property type="entry name" value="Pep_M12B_propep"/>
    <property type="match status" value="1"/>
</dbReference>
<dbReference type="EMBL" id="JAGEUA010000003">
    <property type="protein sequence ID" value="KAL0993788.1"/>
    <property type="molecule type" value="Genomic_DNA"/>
</dbReference>
<evidence type="ECO:0000313" key="20">
    <source>
        <dbReference type="EMBL" id="KAL0993788.1"/>
    </source>
</evidence>
<evidence type="ECO:0000256" key="2">
    <source>
        <dbReference type="ARBA" id="ARBA00022525"/>
    </source>
</evidence>
<dbReference type="CDD" id="cd04273">
    <property type="entry name" value="ZnMc_ADAMTS_like"/>
    <property type="match status" value="1"/>
</dbReference>
<evidence type="ECO:0000256" key="11">
    <source>
        <dbReference type="ARBA" id="ARBA00023049"/>
    </source>
</evidence>
<feature type="disulfide bond" evidence="16">
    <location>
        <begin position="561"/>
        <end position="573"/>
    </location>
</feature>
<dbReference type="Gene3D" id="3.40.390.10">
    <property type="entry name" value="Collagenase (Catalytic Domain)"/>
    <property type="match status" value="1"/>
</dbReference>
<feature type="binding site" evidence="15 17">
    <location>
        <position position="380"/>
    </location>
    <ligand>
        <name>Zn(2+)</name>
        <dbReference type="ChEBI" id="CHEBI:29105"/>
        <note>catalytic</note>
    </ligand>
</feature>
<dbReference type="PANTHER" id="PTHR13723:SF41">
    <property type="entry name" value="A DISINTEGRIN AND METALLOPROTEINASE WITH THROMBOSPONDIN MOTIFS 8"/>
    <property type="match status" value="1"/>
</dbReference>
<feature type="binding site" evidence="15">
    <location>
        <position position="434"/>
    </location>
    <ligand>
        <name>Ca(2+)</name>
        <dbReference type="ChEBI" id="CHEBI:29108"/>
        <label>1</label>
    </ligand>
</feature>
<dbReference type="Pfam" id="PF00090">
    <property type="entry name" value="TSP_1"/>
    <property type="match status" value="1"/>
</dbReference>
<sequence length="953" mass="104859">MNKMGLALNIILLALSLTNVDLSELYHSEEIVPVRTSIRTSGNFTTRREERQTFRLTAFGQDFTLNLALDESFIAPKLSIQRIKSKHLAALINGTDSEHFTGGITETEGNGHDLTGCFYSGKVDTEQESVVAVSLCHGMQGSFIAHGDEYFIQPKVLGQGKTERTLSQVHVIKRKVFNNAREISQTFQVFDQLKDENRLATDDGKLSPGFDAEKATGRKRRFVSSPRYIETLVVADATMTHFYRDEIKHYLLTLMAVAARVYRHPSLKNSVSLVVVKMLVVEDDDVGPQVSSNGGMVLRNFCSWQQHFNPSSQRHLEHYDTAILFTRKDICGQKSCDTLGVADVGTMCDPKRSCSVIEDNGLQAAFTVTHELGHVLSMPHDDSSNCIRWFGRLDGHHIMASVFVSLNRTIPWSPCSARYVTEFFDNGHGDCLLDPPEQTLPLPVDQPGISFTLDRQCQQAFGEEFALCPDTPEDQTCSQLWCREGGQPHCTTRNGSLPWADGTPCGAGARANTTCQGGICAELTDQQEREGPVDGGWSTWGPWGSCSRSCGGGVEFSQRECTNPEPQNGGGYCVGQRIKYQSCNTQACQDNHGKSFRDEQCEKYNSDRYLDIHGNIKQWVPKYTAVSPRDRCKLFCRAQGSNEFKVFEAKVIDGTTCGPDTTSICVQGQCIKAGCDQVIDSNIKLDKCGVCGGDGTTCRKISGTMNKAIFGYNDIVSIPAGSTNIDIKQKSNRGIKHDGNYLALKTEGGSYILNGNFSVSTSEQDIPVPGAVFRYSGSSTTLERLMSYQKLRQAVTVQLLSTAGDASPPRVKYTFYLPKDVPFNKPGAEGRASLHAILSIGGAEWALGDWSECSKSCGSGWSRRNVECLDGTGSPSFFCDEDLRPIDIRPCGDLPCPLWQMGHWSACSRTCGVGVRHQSVLCVDYTGKMVEMGKCNPAKRPEVVASECNYQDC</sequence>
<feature type="domain" description="Peptidase M12B" evidence="19">
    <location>
        <begin position="227"/>
        <end position="436"/>
    </location>
</feature>
<feature type="disulfide bond" evidence="16">
    <location>
        <begin position="457"/>
        <end position="482"/>
    </location>
</feature>
<keyword evidence="13" id="KW-0325">Glycoprotein</keyword>
<feature type="binding site" evidence="15">
    <location>
        <position position="431"/>
    </location>
    <ligand>
        <name>Ca(2+)</name>
        <dbReference type="ChEBI" id="CHEBI:29108"/>
        <label>1</label>
    </ligand>
</feature>
<dbReference type="Gene3D" id="2.20.100.10">
    <property type="entry name" value="Thrombospondin type-1 (TSP1) repeat"/>
    <property type="match status" value="3"/>
</dbReference>
<keyword evidence="11" id="KW-0482">Metalloprotease</keyword>
<protein>
    <recommendedName>
        <fullName evidence="19">Peptidase M12B domain-containing protein</fullName>
    </recommendedName>
</protein>
<proteinExistence type="predicted"/>
<evidence type="ECO:0000256" key="6">
    <source>
        <dbReference type="ARBA" id="ARBA00022723"/>
    </source>
</evidence>
<dbReference type="InterPro" id="IPR013277">
    <property type="entry name" value="Pept_M12B_ADAM-TS8"/>
</dbReference>
<dbReference type="PRINTS" id="PR01705">
    <property type="entry name" value="TSP1REPEAT"/>
</dbReference>
<evidence type="ECO:0000256" key="3">
    <source>
        <dbReference type="ARBA" id="ARBA00022530"/>
    </source>
</evidence>
<dbReference type="InterPro" id="IPR001590">
    <property type="entry name" value="Peptidase_M12B"/>
</dbReference>
<comment type="caution">
    <text evidence="17">Lacks conserved residue(s) required for the propagation of feature annotation.</text>
</comment>
<feature type="binding site" evidence="15">
    <location>
        <position position="230"/>
    </location>
    <ligand>
        <name>Ca(2+)</name>
        <dbReference type="ChEBI" id="CHEBI:29108"/>
        <label>2</label>
    </ligand>
</feature>
<feature type="binding site" evidence="15">
    <location>
        <position position="434"/>
    </location>
    <ligand>
        <name>Ca(2+)</name>
        <dbReference type="ChEBI" id="CHEBI:29108"/>
        <label>2</label>
    </ligand>
</feature>
<keyword evidence="3" id="KW-0272">Extracellular matrix</keyword>
<dbReference type="InterPro" id="IPR013273">
    <property type="entry name" value="ADAMTS/ADAMTS-like"/>
</dbReference>
<dbReference type="PROSITE" id="PS50092">
    <property type="entry name" value="TSP1"/>
    <property type="match status" value="3"/>
</dbReference>
<dbReference type="FunFam" id="2.60.120.830:FF:000001">
    <property type="entry name" value="A disintegrin and metalloproteinase with thrombospondin motifs 1"/>
    <property type="match status" value="1"/>
</dbReference>
<feature type="active site" evidence="14 17">
    <location>
        <position position="371"/>
    </location>
</feature>
<evidence type="ECO:0000256" key="1">
    <source>
        <dbReference type="ARBA" id="ARBA00004498"/>
    </source>
</evidence>
<dbReference type="GO" id="GO:0046872">
    <property type="term" value="F:metal ion binding"/>
    <property type="evidence" value="ECO:0007669"/>
    <property type="project" value="UniProtKB-KW"/>
</dbReference>
<dbReference type="InterPro" id="IPR036383">
    <property type="entry name" value="TSP1_rpt_sf"/>
</dbReference>
<dbReference type="Pfam" id="PF19236">
    <property type="entry name" value="ADAMTS_CR_3"/>
    <property type="match status" value="1"/>
</dbReference>
<feature type="disulfide bond" evidence="16">
    <location>
        <begin position="348"/>
        <end position="431"/>
    </location>
</feature>
<dbReference type="FunFam" id="2.20.100.10:FF:000006">
    <property type="entry name" value="A disintegrin and metalloproteinase with thrombospondin motifs 1"/>
    <property type="match status" value="1"/>
</dbReference>
<feature type="chain" id="PRO_5044816690" description="Peptidase M12B domain-containing protein" evidence="18">
    <location>
        <begin position="23"/>
        <end position="953"/>
    </location>
</feature>
<feature type="binding site" evidence="15 17">
    <location>
        <position position="374"/>
    </location>
    <ligand>
        <name>Zn(2+)</name>
        <dbReference type="ChEBI" id="CHEBI:29105"/>
        <note>catalytic</note>
    </ligand>
</feature>
<feature type="disulfide bond" evidence="16">
    <location>
        <begin position="302"/>
        <end position="354"/>
    </location>
</feature>
<evidence type="ECO:0000256" key="15">
    <source>
        <dbReference type="PIRSR" id="PIRSR613273-2"/>
    </source>
</evidence>
<keyword evidence="5" id="KW-0165">Cleavage on pair of basic residues</keyword>
<dbReference type="GO" id="GO:0006508">
    <property type="term" value="P:proteolysis"/>
    <property type="evidence" value="ECO:0007669"/>
    <property type="project" value="UniProtKB-KW"/>
</dbReference>
<feature type="binding site" evidence="15">
    <location>
        <position position="320"/>
    </location>
    <ligand>
        <name>Ca(2+)</name>
        <dbReference type="ChEBI" id="CHEBI:29108"/>
        <label>1</label>
    </ligand>
</feature>
<evidence type="ECO:0000313" key="21">
    <source>
        <dbReference type="Proteomes" id="UP001557470"/>
    </source>
</evidence>
<dbReference type="InterPro" id="IPR024079">
    <property type="entry name" value="MetalloPept_cat_dom_sf"/>
</dbReference>
<dbReference type="PANTHER" id="PTHR13723">
    <property type="entry name" value="ADAMTS A DISINTEGRIN AND METALLOPROTEASE WITH THROMBOSPONDIN MOTIFS PROTEASE"/>
    <property type="match status" value="1"/>
</dbReference>
<gene>
    <name evidence="20" type="ORF">UPYG_G00113940</name>
</gene>
<evidence type="ECO:0000256" key="14">
    <source>
        <dbReference type="PIRSR" id="PIRSR613273-1"/>
    </source>
</evidence>
<feature type="binding site" evidence="15">
    <location>
        <position position="230"/>
    </location>
    <ligand>
        <name>Ca(2+)</name>
        <dbReference type="ChEBI" id="CHEBI:29108"/>
        <label>1</label>
    </ligand>
</feature>
<dbReference type="Pfam" id="PF17771">
    <property type="entry name" value="ADAMTS_CR_2"/>
    <property type="match status" value="1"/>
</dbReference>
<evidence type="ECO:0000256" key="8">
    <source>
        <dbReference type="ARBA" id="ARBA00022737"/>
    </source>
</evidence>
<dbReference type="AlphaFoldDB" id="A0ABD0X3B7"/>
<feature type="disulfide bond" evidence="16">
    <location>
        <begin position="386"/>
        <end position="415"/>
    </location>
</feature>
<dbReference type="SUPFAM" id="SSF82895">
    <property type="entry name" value="TSP-1 type 1 repeat"/>
    <property type="match status" value="3"/>
</dbReference>
<comment type="subcellular location">
    <subcellularLocation>
        <location evidence="1">Secreted</location>
        <location evidence="1">Extracellular space</location>
        <location evidence="1">Extracellular matrix</location>
    </subcellularLocation>
</comment>
<dbReference type="InterPro" id="IPR050439">
    <property type="entry name" value="ADAMTS_ADAMTS-like"/>
</dbReference>
<feature type="disulfide bond" evidence="16">
    <location>
        <begin position="546"/>
        <end position="583"/>
    </location>
</feature>
<dbReference type="FunFam" id="3.40.390.10:FF:000001">
    <property type="entry name" value="A disintegrin and metalloproteinase with thrombospondin motifs 1"/>
    <property type="match status" value="1"/>
</dbReference>
<keyword evidence="21" id="KW-1185">Reference proteome</keyword>
<keyword evidence="15" id="KW-0106">Calcium</keyword>
<evidence type="ECO:0000256" key="12">
    <source>
        <dbReference type="ARBA" id="ARBA00023157"/>
    </source>
</evidence>
<dbReference type="Gene3D" id="2.60.120.830">
    <property type="match status" value="1"/>
</dbReference>
<dbReference type="Pfam" id="PF19030">
    <property type="entry name" value="TSP1_ADAMTS"/>
    <property type="match status" value="2"/>
</dbReference>
<dbReference type="PRINTS" id="PR01861">
    <property type="entry name" value="ADAMTS8"/>
</dbReference>
<evidence type="ECO:0000256" key="9">
    <source>
        <dbReference type="ARBA" id="ARBA00022801"/>
    </source>
</evidence>
<keyword evidence="4" id="KW-0645">Protease</keyword>
<evidence type="ECO:0000256" key="16">
    <source>
        <dbReference type="PIRSR" id="PIRSR613273-3"/>
    </source>
</evidence>
<dbReference type="FunFam" id="2.20.100.10:FF:000005">
    <property type="entry name" value="ADAM metallopeptidase with thrombospondin type 1 motif 9"/>
    <property type="match status" value="1"/>
</dbReference>
<feature type="disulfide bond" evidence="16">
    <location>
        <begin position="331"/>
        <end position="336"/>
    </location>
</feature>
<dbReference type="SMART" id="SM00209">
    <property type="entry name" value="TSP1"/>
    <property type="match status" value="3"/>
</dbReference>
<reference evidence="20 21" key="1">
    <citation type="submission" date="2024-06" db="EMBL/GenBank/DDBJ databases">
        <authorList>
            <person name="Pan Q."/>
            <person name="Wen M."/>
            <person name="Jouanno E."/>
            <person name="Zahm M."/>
            <person name="Klopp C."/>
            <person name="Cabau C."/>
            <person name="Louis A."/>
            <person name="Berthelot C."/>
            <person name="Parey E."/>
            <person name="Roest Crollius H."/>
            <person name="Montfort J."/>
            <person name="Robinson-Rechavi M."/>
            <person name="Bouchez O."/>
            <person name="Lampietro C."/>
            <person name="Lopez Roques C."/>
            <person name="Donnadieu C."/>
            <person name="Postlethwait J."/>
            <person name="Bobe J."/>
            <person name="Verreycken H."/>
            <person name="Guiguen Y."/>
        </authorList>
    </citation>
    <scope>NUCLEOTIDE SEQUENCE [LARGE SCALE GENOMIC DNA]</scope>
    <source>
        <strain evidence="20">Up_M1</strain>
        <tissue evidence="20">Testis</tissue>
    </source>
</reference>
<dbReference type="SUPFAM" id="SSF55486">
    <property type="entry name" value="Metalloproteases ('zincins'), catalytic domain"/>
    <property type="match status" value="1"/>
</dbReference>
<dbReference type="Proteomes" id="UP001557470">
    <property type="component" value="Unassembled WGS sequence"/>
</dbReference>
<evidence type="ECO:0000256" key="13">
    <source>
        <dbReference type="ARBA" id="ARBA00023180"/>
    </source>
</evidence>
<dbReference type="InterPro" id="IPR002870">
    <property type="entry name" value="Peptidase_M12B_N"/>
</dbReference>
<dbReference type="PRINTS" id="PR01857">
    <property type="entry name" value="ADAMTSFAMILY"/>
</dbReference>
<evidence type="ECO:0000256" key="18">
    <source>
        <dbReference type="SAM" id="SignalP"/>
    </source>
</evidence>
<evidence type="ECO:0000256" key="5">
    <source>
        <dbReference type="ARBA" id="ARBA00022685"/>
    </source>
</evidence>
<evidence type="ECO:0000256" key="10">
    <source>
        <dbReference type="ARBA" id="ARBA00022833"/>
    </source>
</evidence>
<dbReference type="Pfam" id="PF01421">
    <property type="entry name" value="Reprolysin"/>
    <property type="match status" value="1"/>
</dbReference>
<keyword evidence="7 18" id="KW-0732">Signal</keyword>
<dbReference type="InterPro" id="IPR045371">
    <property type="entry name" value="ADAMTS_CR_3"/>
</dbReference>
<organism evidence="20 21">
    <name type="scientific">Umbra pygmaea</name>
    <name type="common">Eastern mudminnow</name>
    <dbReference type="NCBI Taxonomy" id="75934"/>
    <lineage>
        <taxon>Eukaryota</taxon>
        <taxon>Metazoa</taxon>
        <taxon>Chordata</taxon>
        <taxon>Craniata</taxon>
        <taxon>Vertebrata</taxon>
        <taxon>Euteleostomi</taxon>
        <taxon>Actinopterygii</taxon>
        <taxon>Neopterygii</taxon>
        <taxon>Teleostei</taxon>
        <taxon>Protacanthopterygii</taxon>
        <taxon>Esociformes</taxon>
        <taxon>Umbridae</taxon>
        <taxon>Umbra</taxon>
    </lineage>
</organism>
<keyword evidence="10 15" id="KW-0862">Zinc</keyword>
<evidence type="ECO:0000259" key="19">
    <source>
        <dbReference type="PROSITE" id="PS50215"/>
    </source>
</evidence>
<comment type="caution">
    <text evidence="20">The sequence shown here is derived from an EMBL/GenBank/DDBJ whole genome shotgun (WGS) entry which is preliminary data.</text>
</comment>
<dbReference type="GO" id="GO:0008237">
    <property type="term" value="F:metallopeptidase activity"/>
    <property type="evidence" value="ECO:0007669"/>
    <property type="project" value="UniProtKB-KW"/>
</dbReference>
<keyword evidence="12 16" id="KW-1015">Disulfide bond</keyword>
<dbReference type="Gene3D" id="3.40.1620.60">
    <property type="match status" value="2"/>
</dbReference>
<keyword evidence="2" id="KW-0964">Secreted</keyword>
<dbReference type="InterPro" id="IPR010294">
    <property type="entry name" value="ADAMTS_spacer1"/>
</dbReference>
<dbReference type="Pfam" id="PF05986">
    <property type="entry name" value="ADAMTS_spacer1"/>
    <property type="match status" value="1"/>
</dbReference>
<comment type="cofactor">
    <cofactor evidence="15">
        <name>Zn(2+)</name>
        <dbReference type="ChEBI" id="CHEBI:29105"/>
    </cofactor>
    <text evidence="15">Binds 1 zinc ion per subunit.</text>
</comment>
<feature type="disulfide bond" evidence="16">
    <location>
        <begin position="550"/>
        <end position="588"/>
    </location>
</feature>
<evidence type="ECO:0000256" key="7">
    <source>
        <dbReference type="ARBA" id="ARBA00022729"/>
    </source>
</evidence>
<feature type="binding site" evidence="15 17">
    <location>
        <position position="370"/>
    </location>
    <ligand>
        <name>Zn(2+)</name>
        <dbReference type="ChEBI" id="CHEBI:29105"/>
        <note>catalytic</note>
    </ligand>
</feature>
<evidence type="ECO:0000256" key="17">
    <source>
        <dbReference type="PROSITE-ProRule" id="PRU00276"/>
    </source>
</evidence>
<evidence type="ECO:0000256" key="4">
    <source>
        <dbReference type="ARBA" id="ARBA00022670"/>
    </source>
</evidence>
<feature type="signal peptide" evidence="18">
    <location>
        <begin position="1"/>
        <end position="22"/>
    </location>
</feature>
<dbReference type="InterPro" id="IPR000884">
    <property type="entry name" value="TSP1_rpt"/>
</dbReference>
<feature type="disulfide bond" evidence="16">
    <location>
        <begin position="505"/>
        <end position="520"/>
    </location>
</feature>
<name>A0ABD0X3B7_UMBPY</name>
<keyword evidence="8" id="KW-0677">Repeat</keyword>
<keyword evidence="9" id="KW-0378">Hydrolase</keyword>